<comment type="caution">
    <text evidence="2">The sequence shown here is derived from an EMBL/GenBank/DDBJ whole genome shotgun (WGS) entry which is preliminary data.</text>
</comment>
<dbReference type="AlphaFoldDB" id="A0A4C1UY24"/>
<feature type="region of interest" description="Disordered" evidence="1">
    <location>
        <begin position="1"/>
        <end position="37"/>
    </location>
</feature>
<reference evidence="2 3" key="1">
    <citation type="journal article" date="2019" name="Commun. Biol.">
        <title>The bagworm genome reveals a unique fibroin gene that provides high tensile strength.</title>
        <authorList>
            <person name="Kono N."/>
            <person name="Nakamura H."/>
            <person name="Ohtoshi R."/>
            <person name="Tomita M."/>
            <person name="Numata K."/>
            <person name="Arakawa K."/>
        </authorList>
    </citation>
    <scope>NUCLEOTIDE SEQUENCE [LARGE SCALE GENOMIC DNA]</scope>
</reference>
<organism evidence="2 3">
    <name type="scientific">Eumeta variegata</name>
    <name type="common">Bagworm moth</name>
    <name type="synonym">Eumeta japonica</name>
    <dbReference type="NCBI Taxonomy" id="151549"/>
    <lineage>
        <taxon>Eukaryota</taxon>
        <taxon>Metazoa</taxon>
        <taxon>Ecdysozoa</taxon>
        <taxon>Arthropoda</taxon>
        <taxon>Hexapoda</taxon>
        <taxon>Insecta</taxon>
        <taxon>Pterygota</taxon>
        <taxon>Neoptera</taxon>
        <taxon>Endopterygota</taxon>
        <taxon>Lepidoptera</taxon>
        <taxon>Glossata</taxon>
        <taxon>Ditrysia</taxon>
        <taxon>Tineoidea</taxon>
        <taxon>Psychidae</taxon>
        <taxon>Oiketicinae</taxon>
        <taxon>Eumeta</taxon>
    </lineage>
</organism>
<name>A0A4C1UY24_EUMVA</name>
<evidence type="ECO:0000313" key="2">
    <source>
        <dbReference type="EMBL" id="GBP30852.1"/>
    </source>
</evidence>
<proteinExistence type="predicted"/>
<sequence>MLSNGVVNIEESKVNQKQNSRMAKEEHEGLFSTRPRSSIRNIHCSSTSRAEISRVFGRESAGDVLQTFYAHRPPPIKPMGVLRAPLLCLELCEPNS</sequence>
<protein>
    <submittedName>
        <fullName evidence="2">Uncharacterized protein</fullName>
    </submittedName>
</protein>
<accession>A0A4C1UY24</accession>
<evidence type="ECO:0000256" key="1">
    <source>
        <dbReference type="SAM" id="MobiDB-lite"/>
    </source>
</evidence>
<dbReference type="EMBL" id="BGZK01000238">
    <property type="protein sequence ID" value="GBP30852.1"/>
    <property type="molecule type" value="Genomic_DNA"/>
</dbReference>
<gene>
    <name evidence="2" type="ORF">EVAR_91593_1</name>
</gene>
<evidence type="ECO:0000313" key="3">
    <source>
        <dbReference type="Proteomes" id="UP000299102"/>
    </source>
</evidence>
<keyword evidence="3" id="KW-1185">Reference proteome</keyword>
<dbReference type="Proteomes" id="UP000299102">
    <property type="component" value="Unassembled WGS sequence"/>
</dbReference>